<evidence type="ECO:0000256" key="3">
    <source>
        <dbReference type="ARBA" id="ARBA00022692"/>
    </source>
</evidence>
<comment type="subcellular location">
    <subcellularLocation>
        <location evidence="1">Membrane</location>
        <topology evidence="1">Multi-pass membrane protein</topology>
    </subcellularLocation>
</comment>
<protein>
    <submittedName>
        <fullName evidence="7">Uncharacterized protein</fullName>
    </submittedName>
</protein>
<keyword evidence="8" id="KW-1185">Reference proteome</keyword>
<evidence type="ECO:0000256" key="4">
    <source>
        <dbReference type="ARBA" id="ARBA00022989"/>
    </source>
</evidence>
<reference evidence="7 8" key="1">
    <citation type="journal article" date="2020" name="IScience">
        <title>Genome Sequencing of the Endangered Kingdonia uniflora (Circaeasteraceae, Ranunculales) Reveals Potential Mechanisms of Evolutionary Specialization.</title>
        <authorList>
            <person name="Sun Y."/>
            <person name="Deng T."/>
            <person name="Zhang A."/>
            <person name="Moore M.J."/>
            <person name="Landis J.B."/>
            <person name="Lin N."/>
            <person name="Zhang H."/>
            <person name="Zhang X."/>
            <person name="Huang J."/>
            <person name="Zhang X."/>
            <person name="Sun H."/>
            <person name="Wang H."/>
        </authorList>
    </citation>
    <scope>NUCLEOTIDE SEQUENCE [LARGE SCALE GENOMIC DNA]</scope>
    <source>
        <strain evidence="7">TB1705</strain>
        <tissue evidence="7">Leaf</tissue>
    </source>
</reference>
<dbReference type="OrthoDB" id="8904098at2759"/>
<comment type="caution">
    <text evidence="7">The sequence shown here is derived from an EMBL/GenBank/DDBJ whole genome shotgun (WGS) entry which is preliminary data.</text>
</comment>
<evidence type="ECO:0000313" key="8">
    <source>
        <dbReference type="Proteomes" id="UP000541444"/>
    </source>
</evidence>
<evidence type="ECO:0000256" key="6">
    <source>
        <dbReference type="SAM" id="Phobius"/>
    </source>
</evidence>
<dbReference type="SUPFAM" id="SSF103473">
    <property type="entry name" value="MFS general substrate transporter"/>
    <property type="match status" value="1"/>
</dbReference>
<organism evidence="7 8">
    <name type="scientific">Kingdonia uniflora</name>
    <dbReference type="NCBI Taxonomy" id="39325"/>
    <lineage>
        <taxon>Eukaryota</taxon>
        <taxon>Viridiplantae</taxon>
        <taxon>Streptophyta</taxon>
        <taxon>Embryophyta</taxon>
        <taxon>Tracheophyta</taxon>
        <taxon>Spermatophyta</taxon>
        <taxon>Magnoliopsida</taxon>
        <taxon>Ranunculales</taxon>
        <taxon>Circaeasteraceae</taxon>
        <taxon>Kingdonia</taxon>
    </lineage>
</organism>
<comment type="similarity">
    <text evidence="2">Belongs to the major facilitator superfamily. Proton-dependent oligopeptide transporter (POT/PTR) (TC 2.A.17) family.</text>
</comment>
<feature type="transmembrane region" description="Helical" evidence="6">
    <location>
        <begin position="15"/>
        <end position="37"/>
    </location>
</feature>
<dbReference type="GO" id="GO:0016020">
    <property type="term" value="C:membrane"/>
    <property type="evidence" value="ECO:0007669"/>
    <property type="project" value="UniProtKB-SubCell"/>
</dbReference>
<dbReference type="Gene3D" id="1.20.1250.20">
    <property type="entry name" value="MFS general substrate transporter like domains"/>
    <property type="match status" value="1"/>
</dbReference>
<feature type="transmembrane region" description="Helical" evidence="6">
    <location>
        <begin position="265"/>
        <end position="283"/>
    </location>
</feature>
<dbReference type="PANTHER" id="PTHR11654">
    <property type="entry name" value="OLIGOPEPTIDE TRANSPORTER-RELATED"/>
    <property type="match status" value="1"/>
</dbReference>
<evidence type="ECO:0000256" key="5">
    <source>
        <dbReference type="ARBA" id="ARBA00023136"/>
    </source>
</evidence>
<feature type="transmembrane region" description="Helical" evidence="6">
    <location>
        <begin position="135"/>
        <end position="153"/>
    </location>
</feature>
<evidence type="ECO:0000313" key="7">
    <source>
        <dbReference type="EMBL" id="KAF6143318.1"/>
    </source>
</evidence>
<sequence length="317" mass="35545">MMVSVTLIVYVQSNINWAIGFTIPAILMFLSVVLFFVGTRIYVRVKPEGSPLTGVVQVLVAAAKKRRMEHPNSPKLSLFNNDLPKSINSKLPHTDQFRFLDKAAIITLEDDINPDGSAVDPWRLCRMQQGEEVKCLMRVIPIWVSGIIFYTTVVQQSNYAVFQDRLIVPILRKVTGIDGGITLLQRMGIGIFISIIATLVSALIEERRRKITFTEPTLGFTKGGGAISAMSGFWLIPQLLLTGLAEAFDSVGQIEFYYKQFPENMRSIAGSFFFLTMAMANYLSGFMISVAHKTTGWLPEDLNKGRLDYYYFFVAAL</sequence>
<dbReference type="GO" id="GO:0022857">
    <property type="term" value="F:transmembrane transporter activity"/>
    <property type="evidence" value="ECO:0007669"/>
    <property type="project" value="InterPro"/>
</dbReference>
<gene>
    <name evidence="7" type="ORF">GIB67_039101</name>
</gene>
<dbReference type="EMBL" id="JACGCM010002208">
    <property type="protein sequence ID" value="KAF6143318.1"/>
    <property type="molecule type" value="Genomic_DNA"/>
</dbReference>
<keyword evidence="4 6" id="KW-1133">Transmembrane helix</keyword>
<dbReference type="InterPro" id="IPR000109">
    <property type="entry name" value="POT_fam"/>
</dbReference>
<evidence type="ECO:0000256" key="2">
    <source>
        <dbReference type="ARBA" id="ARBA00005982"/>
    </source>
</evidence>
<accession>A0A7J7LLB4</accession>
<dbReference type="Pfam" id="PF00854">
    <property type="entry name" value="PTR2"/>
    <property type="match status" value="1"/>
</dbReference>
<keyword evidence="3 6" id="KW-0812">Transmembrane</keyword>
<dbReference type="AlphaFoldDB" id="A0A7J7LLB4"/>
<evidence type="ECO:0000256" key="1">
    <source>
        <dbReference type="ARBA" id="ARBA00004141"/>
    </source>
</evidence>
<proteinExistence type="inferred from homology"/>
<dbReference type="InterPro" id="IPR036259">
    <property type="entry name" value="MFS_trans_sf"/>
</dbReference>
<dbReference type="Proteomes" id="UP000541444">
    <property type="component" value="Unassembled WGS sequence"/>
</dbReference>
<feature type="transmembrane region" description="Helical" evidence="6">
    <location>
        <begin position="183"/>
        <end position="204"/>
    </location>
</feature>
<name>A0A7J7LLB4_9MAGN</name>
<feature type="non-terminal residue" evidence="7">
    <location>
        <position position="1"/>
    </location>
</feature>
<keyword evidence="5 6" id="KW-0472">Membrane</keyword>